<evidence type="ECO:0000256" key="8">
    <source>
        <dbReference type="ARBA" id="ARBA00023136"/>
    </source>
</evidence>
<dbReference type="AlphaFoldDB" id="A0A6A5A3P3"/>
<feature type="non-terminal residue" evidence="10">
    <location>
        <position position="1"/>
    </location>
</feature>
<comment type="similarity">
    <text evidence="2">Belongs to the MNN1/MNT family.</text>
</comment>
<evidence type="ECO:0000256" key="9">
    <source>
        <dbReference type="ARBA" id="ARBA00023180"/>
    </source>
</evidence>
<evidence type="ECO:0000256" key="7">
    <source>
        <dbReference type="ARBA" id="ARBA00022989"/>
    </source>
</evidence>
<dbReference type="GO" id="GO:0000033">
    <property type="term" value="F:alpha-1,3-mannosyltransferase activity"/>
    <property type="evidence" value="ECO:0007669"/>
    <property type="project" value="TreeGrafter"/>
</dbReference>
<evidence type="ECO:0000256" key="4">
    <source>
        <dbReference type="ARBA" id="ARBA00022679"/>
    </source>
</evidence>
<keyword evidence="4" id="KW-0808">Transferase</keyword>
<dbReference type="VEuPathDB" id="FungiDB:H257_17356"/>
<keyword evidence="6" id="KW-0735">Signal-anchor</keyword>
<keyword evidence="7" id="KW-1133">Transmembrane helix</keyword>
<accession>A0A6A5A3P3</accession>
<dbReference type="Proteomes" id="UP000469452">
    <property type="component" value="Unassembled WGS sequence"/>
</dbReference>
<evidence type="ECO:0000256" key="6">
    <source>
        <dbReference type="ARBA" id="ARBA00022968"/>
    </source>
</evidence>
<dbReference type="PANTHER" id="PTHR31392">
    <property type="entry name" value="ALPHA-1,3-MANNOSYLTRANSFERASE MNN1-RELATED"/>
    <property type="match status" value="1"/>
</dbReference>
<evidence type="ECO:0000256" key="3">
    <source>
        <dbReference type="ARBA" id="ARBA00022676"/>
    </source>
</evidence>
<evidence type="ECO:0000256" key="2">
    <source>
        <dbReference type="ARBA" id="ARBA00009105"/>
    </source>
</evidence>
<dbReference type="GO" id="GO:0006493">
    <property type="term" value="P:protein O-linked glycosylation"/>
    <property type="evidence" value="ECO:0007669"/>
    <property type="project" value="TreeGrafter"/>
</dbReference>
<keyword evidence="3" id="KW-0328">Glycosyltransferase</keyword>
<dbReference type="PANTHER" id="PTHR31392:SF1">
    <property type="entry name" value="ALPHA-1,3-MANNOSYLTRANSFERASE MNN1-RELATED"/>
    <property type="match status" value="1"/>
</dbReference>
<organism evidence="10 11">
    <name type="scientific">Aphanomyces astaci</name>
    <name type="common">Crayfish plague agent</name>
    <dbReference type="NCBI Taxonomy" id="112090"/>
    <lineage>
        <taxon>Eukaryota</taxon>
        <taxon>Sar</taxon>
        <taxon>Stramenopiles</taxon>
        <taxon>Oomycota</taxon>
        <taxon>Saprolegniomycetes</taxon>
        <taxon>Saprolegniales</taxon>
        <taxon>Verrucalvaceae</taxon>
        <taxon>Aphanomyces</taxon>
    </lineage>
</organism>
<dbReference type="GO" id="GO:0016020">
    <property type="term" value="C:membrane"/>
    <property type="evidence" value="ECO:0007669"/>
    <property type="project" value="UniProtKB-SubCell"/>
</dbReference>
<dbReference type="GO" id="GO:0005794">
    <property type="term" value="C:Golgi apparatus"/>
    <property type="evidence" value="ECO:0007669"/>
    <property type="project" value="TreeGrafter"/>
</dbReference>
<evidence type="ECO:0000313" key="11">
    <source>
        <dbReference type="Proteomes" id="UP000469452"/>
    </source>
</evidence>
<keyword evidence="9" id="KW-0325">Glycoprotein</keyword>
<dbReference type="EMBL" id="VJMI01015914">
    <property type="protein sequence ID" value="KAF0722377.1"/>
    <property type="molecule type" value="Genomic_DNA"/>
</dbReference>
<comment type="subcellular location">
    <subcellularLocation>
        <location evidence="1">Membrane</location>
        <topology evidence="1">Single-pass type II membrane protein</topology>
    </subcellularLocation>
</comment>
<keyword evidence="8" id="KW-0472">Membrane</keyword>
<protein>
    <submittedName>
        <fullName evidence="10">Uncharacterized protein</fullName>
    </submittedName>
</protein>
<evidence type="ECO:0000256" key="5">
    <source>
        <dbReference type="ARBA" id="ARBA00022692"/>
    </source>
</evidence>
<name>A0A6A5A3P3_APHAT</name>
<sequence length="121" mass="13759">LALHALIDSFDYAKFNLEYNPSSSLLNSLAWKGEAAHEQDSSITVIQKSKAPLAMDVLFYLVTQEIHKYRPIFTHGDKELFWLAYELSQLPYFFSPWANSGSARPGDMQNHPNTLCAYVCI</sequence>
<evidence type="ECO:0000256" key="1">
    <source>
        <dbReference type="ARBA" id="ARBA00004606"/>
    </source>
</evidence>
<gene>
    <name evidence="10" type="ORF">AaE_009954</name>
</gene>
<dbReference type="InterPro" id="IPR022751">
    <property type="entry name" value="Alpha_mannosyltransferase"/>
</dbReference>
<dbReference type="Pfam" id="PF11051">
    <property type="entry name" value="Mannosyl_trans3"/>
    <property type="match status" value="1"/>
</dbReference>
<evidence type="ECO:0000313" key="10">
    <source>
        <dbReference type="EMBL" id="KAF0722377.1"/>
    </source>
</evidence>
<comment type="caution">
    <text evidence="10">The sequence shown here is derived from an EMBL/GenBank/DDBJ whole genome shotgun (WGS) entry which is preliminary data.</text>
</comment>
<keyword evidence="5" id="KW-0812">Transmembrane</keyword>
<proteinExistence type="inferred from homology"/>
<reference evidence="10 11" key="1">
    <citation type="submission" date="2019-06" db="EMBL/GenBank/DDBJ databases">
        <title>Genomics analysis of Aphanomyces spp. identifies a new class of oomycete effector associated with host adaptation.</title>
        <authorList>
            <person name="Gaulin E."/>
        </authorList>
    </citation>
    <scope>NUCLEOTIDE SEQUENCE [LARGE SCALE GENOMIC DNA]</scope>
    <source>
        <strain evidence="10 11">E</strain>
    </source>
</reference>